<proteinExistence type="predicted"/>
<gene>
    <name evidence="1" type="ORF">ALC57_09123</name>
</gene>
<dbReference type="InterPro" id="IPR029060">
    <property type="entry name" value="PIN-like_dom_sf"/>
</dbReference>
<dbReference type="AlphaFoldDB" id="A0A151J5T5"/>
<dbReference type="Proteomes" id="UP000078492">
    <property type="component" value="Unassembled WGS sequence"/>
</dbReference>
<keyword evidence="2" id="KW-1185">Reference proteome</keyword>
<evidence type="ECO:0008006" key="3">
    <source>
        <dbReference type="Google" id="ProtNLM"/>
    </source>
</evidence>
<dbReference type="PANTHER" id="PTHR46704:SF1">
    <property type="entry name" value="TELOMERE LENGTH REGULATION PROTEIN TEL2 HOMOLOG"/>
    <property type="match status" value="1"/>
</dbReference>
<protein>
    <recommendedName>
        <fullName evidence="3">Tesmin/TSO1-like CXC domain-containing protein</fullName>
    </recommendedName>
</protein>
<name>A0A151J5T5_9HYME</name>
<evidence type="ECO:0000313" key="2">
    <source>
        <dbReference type="Proteomes" id="UP000078492"/>
    </source>
</evidence>
<dbReference type="PANTHER" id="PTHR46704">
    <property type="entry name" value="CXC DOMAIN-CONTAINING PROTEIN-RELATED"/>
    <property type="match status" value="1"/>
</dbReference>
<sequence length="637" mass="72661">MDPMEFTKYTEGYFTSRRSDMFFSGIASDPTIEQTLMKGMSVEGGPFKRGATESVVYKWIRGVIYSKDIIEGIENFCDISFNKSHQHSDSTDARIERDDVDVKILVDFFKQHRPFPDTDAIISIATGITGDKDINCYDAFEEGLKVMKKTEGKNLRDLKLSRKDKINPLLAKNNKIKIHNDMIPVDPLLLFQRICVLKKTDEELKDYLNYELAPYPLALFEDGELRKTKKSTFYELFSEISIDLKSLQNIHYVIDGGMLLYRCKWQLNETFKIICDLYVRYLKNNYNSNTYVVFDGYKKDSIKSAERNRRALKNKCADIEFDENMSLKIAQDKFLSNNKNKSRLIEMLRITLADNNIFTCQVERDADTLIVHTAVNLEKKNVVIVSEDIDVLVILTALVTEDRKIYFVKPSRGKVQKKIFSSKSLEKSVPKCKEHILFLHALTGCDTTSAFFNKSKIKFAKTFEKRHDLHESAKVFKNVNEVSNNIFQAGTACILGLYGAPEQIKDLNAFRFKSFIKATTKNTSAFLSSLPPTADAAVQHLKRVYLQIQIWLGNDIDIENWGWKYSNNILIAITTDQLPAPDTLLKMLFCSCKKGCGAACGCRKSGLHCSVACLQCSDDTCLNAPPIIQMNEVEENI</sequence>
<dbReference type="EMBL" id="KQ979949">
    <property type="protein sequence ID" value="KYN18565.1"/>
    <property type="molecule type" value="Genomic_DNA"/>
</dbReference>
<reference evidence="1 2" key="1">
    <citation type="submission" date="2015-09" db="EMBL/GenBank/DDBJ databases">
        <title>Trachymyrmex cornetzi WGS genome.</title>
        <authorList>
            <person name="Nygaard S."/>
            <person name="Hu H."/>
            <person name="Boomsma J."/>
            <person name="Zhang G."/>
        </authorList>
    </citation>
    <scope>NUCLEOTIDE SEQUENCE [LARGE SCALE GENOMIC DNA]</scope>
    <source>
        <strain evidence="1">Tcor2-1</strain>
        <tissue evidence="1">Whole body</tissue>
    </source>
</reference>
<accession>A0A151J5T5</accession>
<evidence type="ECO:0000313" key="1">
    <source>
        <dbReference type="EMBL" id="KYN18565.1"/>
    </source>
</evidence>
<dbReference type="SUPFAM" id="SSF88723">
    <property type="entry name" value="PIN domain-like"/>
    <property type="match status" value="1"/>
</dbReference>
<dbReference type="Gene3D" id="3.40.50.1010">
    <property type="entry name" value="5'-nuclease"/>
    <property type="match status" value="1"/>
</dbReference>
<organism evidence="1 2">
    <name type="scientific">Trachymyrmex cornetzi</name>
    <dbReference type="NCBI Taxonomy" id="471704"/>
    <lineage>
        <taxon>Eukaryota</taxon>
        <taxon>Metazoa</taxon>
        <taxon>Ecdysozoa</taxon>
        <taxon>Arthropoda</taxon>
        <taxon>Hexapoda</taxon>
        <taxon>Insecta</taxon>
        <taxon>Pterygota</taxon>
        <taxon>Neoptera</taxon>
        <taxon>Endopterygota</taxon>
        <taxon>Hymenoptera</taxon>
        <taxon>Apocrita</taxon>
        <taxon>Aculeata</taxon>
        <taxon>Formicoidea</taxon>
        <taxon>Formicidae</taxon>
        <taxon>Myrmicinae</taxon>
        <taxon>Trachymyrmex</taxon>
    </lineage>
</organism>